<dbReference type="InterPro" id="IPR050695">
    <property type="entry name" value="N-acetylmuramoyl_amidase_3"/>
</dbReference>
<evidence type="ECO:0000313" key="9">
    <source>
        <dbReference type="Proteomes" id="UP000269883"/>
    </source>
</evidence>
<evidence type="ECO:0000256" key="1">
    <source>
        <dbReference type="ARBA" id="ARBA00001561"/>
    </source>
</evidence>
<dbReference type="PANTHER" id="PTHR30404:SF0">
    <property type="entry name" value="N-ACETYLMURAMOYL-L-ALANINE AMIDASE AMIC"/>
    <property type="match status" value="1"/>
</dbReference>
<evidence type="ECO:0000313" key="8">
    <source>
        <dbReference type="EMBL" id="BBD09920.1"/>
    </source>
</evidence>
<evidence type="ECO:0000259" key="7">
    <source>
        <dbReference type="SMART" id="SM00646"/>
    </source>
</evidence>
<evidence type="ECO:0000256" key="2">
    <source>
        <dbReference type="ARBA" id="ARBA00011901"/>
    </source>
</evidence>
<dbReference type="KEGG" id="dfl:DFE_3194"/>
<dbReference type="GO" id="GO:0030288">
    <property type="term" value="C:outer membrane-bounded periplasmic space"/>
    <property type="evidence" value="ECO:0007669"/>
    <property type="project" value="TreeGrafter"/>
</dbReference>
<dbReference type="Gene3D" id="2.60.40.3500">
    <property type="match status" value="1"/>
</dbReference>
<dbReference type="PANTHER" id="PTHR30404">
    <property type="entry name" value="N-ACETYLMURAMOYL-L-ALANINE AMIDASE"/>
    <property type="match status" value="1"/>
</dbReference>
<dbReference type="InterPro" id="IPR021731">
    <property type="entry name" value="AMIN_dom"/>
</dbReference>
<sequence length="769" mass="85941">MPSRFVVLLAALVLFFTLSGQAHATDQQPQFNAALKSFKQVLSSEKSASRRDLWTDVHARFERVFKISPTSGYAPKCLYYMGRCYEELARRSGLRSDAHRAVDYFQRATNRFPPGDSWIDDCLFRKAEIAFVRLGDARSAAEDLRIIRRLYSKGDHASKAAKLLARIEGRSTASAPVVKKSAPKPSPKQVAVPKAEIKSAYDKAQKAFKVVRSKKKPSRDEFLRVARRFAAVSEAAGSGVYAARSAYFEGFTWDELGRISRRDDDFMKAVEGYERAVDLFRETDSWRDDALFRKGYVEFTHLNDEDQAYADLLLVVRDYPDGDRAVEAKELLRAMDEARANELPDAAAVSTPQAASKARPVAPEVRPSTAGTSTFNGKTGDATLLGVRYSSGEDFTRIVLDLDNAVEFKERSLPADEASGKLSRMFVDLKKTRVAKNVKARQEVPGGFLKTVRAAQNTPDTARVVLDFKEKQEYHILTLENPYRIVIDVFARKSVAKEIPKTFGKPDQAPRKPGKKERDTAKDVLAQLGMTIGTVMIDAGHGGRDPGAVQYIRYKDNKGKLRKKLRTKEKDVTLRLARILGAELKKKGYKVLYTRAEDRKVALEDRVLAANIKKADLFISLHCNANAKSSVRGFETYYLGKAKNDIVLRLAAKENNVDPMKISDTQKIVLDLVHSFKIEESRVLASHVQKHSVRALRSKYKGINDHGARSAPFFVLIGAKMPAVLVEVGYISNSTEAKLLRSDEYLHEVSRGVISGVEAYRKELQTAGL</sequence>
<evidence type="ECO:0000256" key="6">
    <source>
        <dbReference type="SAM" id="SignalP"/>
    </source>
</evidence>
<feature type="repeat" description="TPR" evidence="4">
    <location>
        <begin position="250"/>
        <end position="283"/>
    </location>
</feature>
<dbReference type="Proteomes" id="UP000269883">
    <property type="component" value="Chromosome"/>
</dbReference>
<comment type="catalytic activity">
    <reaction evidence="1">
        <text>Hydrolyzes the link between N-acetylmuramoyl residues and L-amino acid residues in certain cell-wall glycopeptides.</text>
        <dbReference type="EC" id="3.5.1.28"/>
    </reaction>
</comment>
<protein>
    <recommendedName>
        <fullName evidence="2">N-acetylmuramoyl-L-alanine amidase</fullName>
        <ecNumber evidence="2">3.5.1.28</ecNumber>
    </recommendedName>
</protein>
<keyword evidence="6" id="KW-0732">Signal</keyword>
<keyword evidence="9" id="KW-1185">Reference proteome</keyword>
<dbReference type="InterPro" id="IPR011990">
    <property type="entry name" value="TPR-like_helical_dom_sf"/>
</dbReference>
<dbReference type="Pfam" id="PF11741">
    <property type="entry name" value="AMIN"/>
    <property type="match status" value="1"/>
</dbReference>
<dbReference type="SMART" id="SM00646">
    <property type="entry name" value="Ami_3"/>
    <property type="match status" value="1"/>
</dbReference>
<dbReference type="GO" id="GO:0009253">
    <property type="term" value="P:peptidoglycan catabolic process"/>
    <property type="evidence" value="ECO:0007669"/>
    <property type="project" value="InterPro"/>
</dbReference>
<dbReference type="Gene3D" id="1.25.40.10">
    <property type="entry name" value="Tetratricopeptide repeat domain"/>
    <property type="match status" value="2"/>
</dbReference>
<dbReference type="PROSITE" id="PS50005">
    <property type="entry name" value="TPR"/>
    <property type="match status" value="1"/>
</dbReference>
<evidence type="ECO:0000256" key="3">
    <source>
        <dbReference type="ARBA" id="ARBA00022801"/>
    </source>
</evidence>
<dbReference type="EMBL" id="AP017378">
    <property type="protein sequence ID" value="BBD09920.1"/>
    <property type="molecule type" value="Genomic_DNA"/>
</dbReference>
<evidence type="ECO:0000256" key="5">
    <source>
        <dbReference type="SAM" id="MobiDB-lite"/>
    </source>
</evidence>
<gene>
    <name evidence="8" type="ORF">DFE_3194</name>
</gene>
<dbReference type="InterPro" id="IPR002508">
    <property type="entry name" value="MurNAc-LAA_cat"/>
</dbReference>
<dbReference type="SUPFAM" id="SSF53187">
    <property type="entry name" value="Zn-dependent exopeptidases"/>
    <property type="match status" value="1"/>
</dbReference>
<accession>A0A2Z6B3D1</accession>
<keyword evidence="3" id="KW-0378">Hydrolase</keyword>
<proteinExistence type="predicted"/>
<feature type="signal peptide" evidence="6">
    <location>
        <begin position="1"/>
        <end position="24"/>
    </location>
</feature>
<organism evidence="8 9">
    <name type="scientific">Desulfovibrio ferrophilus</name>
    <dbReference type="NCBI Taxonomy" id="241368"/>
    <lineage>
        <taxon>Bacteria</taxon>
        <taxon>Pseudomonadati</taxon>
        <taxon>Thermodesulfobacteriota</taxon>
        <taxon>Desulfovibrionia</taxon>
        <taxon>Desulfovibrionales</taxon>
        <taxon>Desulfovibrionaceae</taxon>
        <taxon>Desulfovibrio</taxon>
    </lineage>
</organism>
<dbReference type="AlphaFoldDB" id="A0A2Z6B3D1"/>
<dbReference type="EC" id="3.5.1.28" evidence="2"/>
<dbReference type="Pfam" id="PF13174">
    <property type="entry name" value="TPR_6"/>
    <property type="match status" value="1"/>
</dbReference>
<evidence type="ECO:0000256" key="4">
    <source>
        <dbReference type="PROSITE-ProRule" id="PRU00339"/>
    </source>
</evidence>
<keyword evidence="4" id="KW-0802">TPR repeat</keyword>
<dbReference type="InterPro" id="IPR019734">
    <property type="entry name" value="TPR_rpt"/>
</dbReference>
<feature type="region of interest" description="Disordered" evidence="5">
    <location>
        <begin position="501"/>
        <end position="520"/>
    </location>
</feature>
<feature type="region of interest" description="Disordered" evidence="5">
    <location>
        <begin position="344"/>
        <end position="375"/>
    </location>
</feature>
<dbReference type="GO" id="GO:0008745">
    <property type="term" value="F:N-acetylmuramoyl-L-alanine amidase activity"/>
    <property type="evidence" value="ECO:0007669"/>
    <property type="project" value="UniProtKB-EC"/>
</dbReference>
<name>A0A2Z6B3D1_9BACT</name>
<feature type="domain" description="MurNAc-LAA" evidence="7">
    <location>
        <begin position="607"/>
        <end position="758"/>
    </location>
</feature>
<feature type="chain" id="PRO_5016370321" description="N-acetylmuramoyl-L-alanine amidase" evidence="6">
    <location>
        <begin position="25"/>
        <end position="769"/>
    </location>
</feature>
<dbReference type="CDD" id="cd02696">
    <property type="entry name" value="MurNAc-LAA"/>
    <property type="match status" value="1"/>
</dbReference>
<dbReference type="Pfam" id="PF01520">
    <property type="entry name" value="Amidase_3"/>
    <property type="match status" value="1"/>
</dbReference>
<reference evidence="8 9" key="1">
    <citation type="journal article" date="2018" name="Sci. Adv.">
        <title>Multi-heme cytochromes provide a pathway for survival in energy-limited environments.</title>
        <authorList>
            <person name="Deng X."/>
            <person name="Dohmae N."/>
            <person name="Nealson K.H."/>
            <person name="Hashimoto K."/>
            <person name="Okamoto A."/>
        </authorList>
    </citation>
    <scope>NUCLEOTIDE SEQUENCE [LARGE SCALE GENOMIC DNA]</scope>
    <source>
        <strain evidence="8 9">IS5</strain>
    </source>
</reference>
<dbReference type="Gene3D" id="3.40.630.40">
    <property type="entry name" value="Zn-dependent exopeptidases"/>
    <property type="match status" value="1"/>
</dbReference>